<dbReference type="EMBL" id="JACHHO010000003">
    <property type="protein sequence ID" value="MBB5204936.1"/>
    <property type="molecule type" value="Genomic_DNA"/>
</dbReference>
<accession>A0A840S7F0</accession>
<comment type="caution">
    <text evidence="1">The sequence shown here is derived from an EMBL/GenBank/DDBJ whole genome shotgun (WGS) entry which is preliminary data.</text>
</comment>
<name>A0A840S7F0_9BURK</name>
<proteinExistence type="predicted"/>
<organism evidence="1 2">
    <name type="scientific">Inhella inkyongensis</name>
    <dbReference type="NCBI Taxonomy" id="392593"/>
    <lineage>
        <taxon>Bacteria</taxon>
        <taxon>Pseudomonadati</taxon>
        <taxon>Pseudomonadota</taxon>
        <taxon>Betaproteobacteria</taxon>
        <taxon>Burkholderiales</taxon>
        <taxon>Sphaerotilaceae</taxon>
        <taxon>Inhella</taxon>
    </lineage>
</organism>
<gene>
    <name evidence="1" type="ORF">HNQ51_002255</name>
</gene>
<keyword evidence="2" id="KW-1185">Reference proteome</keyword>
<dbReference type="AlphaFoldDB" id="A0A840S7F0"/>
<evidence type="ECO:0000313" key="1">
    <source>
        <dbReference type="EMBL" id="MBB5204936.1"/>
    </source>
</evidence>
<sequence length="36" mass="4148">MRIRLLLGALALGLTLWAWRVLQANLVDWVQLNNLC</sequence>
<protein>
    <submittedName>
        <fullName evidence="1">Uncharacterized protein</fullName>
    </submittedName>
</protein>
<evidence type="ECO:0000313" key="2">
    <source>
        <dbReference type="Proteomes" id="UP000554837"/>
    </source>
</evidence>
<dbReference type="Proteomes" id="UP000554837">
    <property type="component" value="Unassembled WGS sequence"/>
</dbReference>
<reference evidence="1 2" key="1">
    <citation type="submission" date="2020-08" db="EMBL/GenBank/DDBJ databases">
        <title>Genomic Encyclopedia of Type Strains, Phase IV (KMG-IV): sequencing the most valuable type-strain genomes for metagenomic binning, comparative biology and taxonomic classification.</title>
        <authorList>
            <person name="Goeker M."/>
        </authorList>
    </citation>
    <scope>NUCLEOTIDE SEQUENCE [LARGE SCALE GENOMIC DNA]</scope>
    <source>
        <strain evidence="1 2">DSM 23958</strain>
    </source>
</reference>